<dbReference type="PRINTS" id="PR00463">
    <property type="entry name" value="EP450I"/>
</dbReference>
<dbReference type="InterPro" id="IPR036396">
    <property type="entry name" value="Cyt_P450_sf"/>
</dbReference>
<proteinExistence type="inferred from homology"/>
<keyword evidence="3" id="KW-0349">Heme</keyword>
<comment type="cofactor">
    <cofactor evidence="1">
        <name>heme</name>
        <dbReference type="ChEBI" id="CHEBI:30413"/>
    </cofactor>
</comment>
<keyword evidence="7" id="KW-0503">Monooxygenase</keyword>
<dbReference type="AlphaFoldDB" id="A0A7J8TGE0"/>
<evidence type="ECO:0000313" key="9">
    <source>
        <dbReference type="Proteomes" id="UP000593561"/>
    </source>
</evidence>
<sequence length="131" mass="15111">MIRRLPLIFSQFLSPKSSSISIVNQGEPCPQTSLLSYYGDARGNLLTSTVLQRIALNFVLAGRDTFFVVLSWFFWLVMNHPDIELKIIDEISRVLRNTRGPYNKKWMEEPLTFDESDKLIYLKAAAPETLR</sequence>
<evidence type="ECO:0000256" key="6">
    <source>
        <dbReference type="ARBA" id="ARBA00023004"/>
    </source>
</evidence>
<gene>
    <name evidence="8" type="ORF">Godav_025553</name>
</gene>
<dbReference type="InterPro" id="IPR002401">
    <property type="entry name" value="Cyt_P450_E_grp-I"/>
</dbReference>
<accession>A0A7J8TGE0</accession>
<evidence type="ECO:0008006" key="10">
    <source>
        <dbReference type="Google" id="ProtNLM"/>
    </source>
</evidence>
<evidence type="ECO:0000256" key="1">
    <source>
        <dbReference type="ARBA" id="ARBA00001971"/>
    </source>
</evidence>
<comment type="caution">
    <text evidence="8">The sequence shown here is derived from an EMBL/GenBank/DDBJ whole genome shotgun (WGS) entry which is preliminary data.</text>
</comment>
<keyword evidence="9" id="KW-1185">Reference proteome</keyword>
<dbReference type="GO" id="GO:0020037">
    <property type="term" value="F:heme binding"/>
    <property type="evidence" value="ECO:0007669"/>
    <property type="project" value="InterPro"/>
</dbReference>
<keyword evidence="5" id="KW-0560">Oxidoreductase</keyword>
<protein>
    <recommendedName>
        <fullName evidence="10">Cytochrome P450</fullName>
    </recommendedName>
</protein>
<dbReference type="Pfam" id="PF00067">
    <property type="entry name" value="p450"/>
    <property type="match status" value="1"/>
</dbReference>
<organism evidence="8 9">
    <name type="scientific">Gossypium davidsonii</name>
    <name type="common">Davidson's cotton</name>
    <name type="synonym">Gossypium klotzschianum subsp. davidsonii</name>
    <dbReference type="NCBI Taxonomy" id="34287"/>
    <lineage>
        <taxon>Eukaryota</taxon>
        <taxon>Viridiplantae</taxon>
        <taxon>Streptophyta</taxon>
        <taxon>Embryophyta</taxon>
        <taxon>Tracheophyta</taxon>
        <taxon>Spermatophyta</taxon>
        <taxon>Magnoliopsida</taxon>
        <taxon>eudicotyledons</taxon>
        <taxon>Gunneridae</taxon>
        <taxon>Pentapetalae</taxon>
        <taxon>rosids</taxon>
        <taxon>malvids</taxon>
        <taxon>Malvales</taxon>
        <taxon>Malvaceae</taxon>
        <taxon>Malvoideae</taxon>
        <taxon>Gossypium</taxon>
    </lineage>
</organism>
<keyword evidence="4" id="KW-0479">Metal-binding</keyword>
<evidence type="ECO:0000313" key="8">
    <source>
        <dbReference type="EMBL" id="MBA0637266.1"/>
    </source>
</evidence>
<dbReference type="GO" id="GO:0016705">
    <property type="term" value="F:oxidoreductase activity, acting on paired donors, with incorporation or reduction of molecular oxygen"/>
    <property type="evidence" value="ECO:0007669"/>
    <property type="project" value="InterPro"/>
</dbReference>
<name>A0A7J8TGE0_GOSDV</name>
<dbReference type="GO" id="GO:0005506">
    <property type="term" value="F:iron ion binding"/>
    <property type="evidence" value="ECO:0007669"/>
    <property type="project" value="InterPro"/>
</dbReference>
<evidence type="ECO:0000256" key="3">
    <source>
        <dbReference type="ARBA" id="ARBA00022617"/>
    </source>
</evidence>
<dbReference type="PANTHER" id="PTHR24296">
    <property type="entry name" value="CYTOCHROME P450"/>
    <property type="match status" value="1"/>
</dbReference>
<evidence type="ECO:0000256" key="5">
    <source>
        <dbReference type="ARBA" id="ARBA00023002"/>
    </source>
</evidence>
<reference evidence="8 9" key="1">
    <citation type="journal article" date="2019" name="Genome Biol. Evol.">
        <title>Insights into the evolution of the New World diploid cottons (Gossypium, subgenus Houzingenia) based on genome sequencing.</title>
        <authorList>
            <person name="Grover C.E."/>
            <person name="Arick M.A. 2nd"/>
            <person name="Thrash A."/>
            <person name="Conover J.L."/>
            <person name="Sanders W.S."/>
            <person name="Peterson D.G."/>
            <person name="Frelichowski J.E."/>
            <person name="Scheffler J.A."/>
            <person name="Scheffler B.E."/>
            <person name="Wendel J.F."/>
        </authorList>
    </citation>
    <scope>NUCLEOTIDE SEQUENCE [LARGE SCALE GENOMIC DNA]</scope>
    <source>
        <strain evidence="8">27</strain>
        <tissue evidence="8">Leaf</tissue>
    </source>
</reference>
<comment type="similarity">
    <text evidence="2">Belongs to the cytochrome P450 family.</text>
</comment>
<dbReference type="Proteomes" id="UP000593561">
    <property type="component" value="Unassembled WGS sequence"/>
</dbReference>
<evidence type="ECO:0000256" key="7">
    <source>
        <dbReference type="ARBA" id="ARBA00023033"/>
    </source>
</evidence>
<evidence type="ECO:0000256" key="2">
    <source>
        <dbReference type="ARBA" id="ARBA00010617"/>
    </source>
</evidence>
<dbReference type="Gene3D" id="1.10.630.10">
    <property type="entry name" value="Cytochrome P450"/>
    <property type="match status" value="1"/>
</dbReference>
<dbReference type="GO" id="GO:0004497">
    <property type="term" value="F:monooxygenase activity"/>
    <property type="evidence" value="ECO:0007669"/>
    <property type="project" value="UniProtKB-KW"/>
</dbReference>
<dbReference type="SUPFAM" id="SSF48264">
    <property type="entry name" value="Cytochrome P450"/>
    <property type="match status" value="1"/>
</dbReference>
<dbReference type="EMBL" id="JABFAC010248133">
    <property type="protein sequence ID" value="MBA0637266.1"/>
    <property type="molecule type" value="Genomic_DNA"/>
</dbReference>
<evidence type="ECO:0000256" key="4">
    <source>
        <dbReference type="ARBA" id="ARBA00022723"/>
    </source>
</evidence>
<keyword evidence="6" id="KW-0408">Iron</keyword>
<dbReference type="InterPro" id="IPR001128">
    <property type="entry name" value="Cyt_P450"/>
</dbReference>